<dbReference type="EMBL" id="JBBPBM010000004">
    <property type="protein sequence ID" value="KAK8590164.1"/>
    <property type="molecule type" value="Genomic_DNA"/>
</dbReference>
<reference evidence="1 2" key="1">
    <citation type="journal article" date="2024" name="G3 (Bethesda)">
        <title>Genome assembly of Hibiscus sabdariffa L. provides insights into metabolisms of medicinal natural products.</title>
        <authorList>
            <person name="Kim T."/>
        </authorList>
    </citation>
    <scope>NUCLEOTIDE SEQUENCE [LARGE SCALE GENOMIC DNA]</scope>
    <source>
        <strain evidence="1">TK-2024</strain>
        <tissue evidence="1">Old leaves</tissue>
    </source>
</reference>
<evidence type="ECO:0000313" key="2">
    <source>
        <dbReference type="Proteomes" id="UP001472677"/>
    </source>
</evidence>
<name>A0ABR2G0W4_9ROSI</name>
<gene>
    <name evidence="1" type="ORF">V6N12_024547</name>
</gene>
<keyword evidence="2" id="KW-1185">Reference proteome</keyword>
<organism evidence="1 2">
    <name type="scientific">Hibiscus sabdariffa</name>
    <name type="common">roselle</name>
    <dbReference type="NCBI Taxonomy" id="183260"/>
    <lineage>
        <taxon>Eukaryota</taxon>
        <taxon>Viridiplantae</taxon>
        <taxon>Streptophyta</taxon>
        <taxon>Embryophyta</taxon>
        <taxon>Tracheophyta</taxon>
        <taxon>Spermatophyta</taxon>
        <taxon>Magnoliopsida</taxon>
        <taxon>eudicotyledons</taxon>
        <taxon>Gunneridae</taxon>
        <taxon>Pentapetalae</taxon>
        <taxon>rosids</taxon>
        <taxon>malvids</taxon>
        <taxon>Malvales</taxon>
        <taxon>Malvaceae</taxon>
        <taxon>Malvoideae</taxon>
        <taxon>Hibiscus</taxon>
    </lineage>
</organism>
<evidence type="ECO:0000313" key="1">
    <source>
        <dbReference type="EMBL" id="KAK8590164.1"/>
    </source>
</evidence>
<comment type="caution">
    <text evidence="1">The sequence shown here is derived from an EMBL/GenBank/DDBJ whole genome shotgun (WGS) entry which is preliminary data.</text>
</comment>
<proteinExistence type="predicted"/>
<accession>A0ABR2G0W4</accession>
<protein>
    <submittedName>
        <fullName evidence="1">Uncharacterized protein</fullName>
    </submittedName>
</protein>
<sequence>MTKGMPRQRQRVLPGQISRMVFRIRQSVLLCYWLIPKSCLPRQGSRQVTDLLFWRDNLLPWLGGKSSASVGKSGLAGNMPDSAQICHGRFTNSAPADAIVAALAGSECHQPGTASV</sequence>
<dbReference type="Proteomes" id="UP001472677">
    <property type="component" value="Unassembled WGS sequence"/>
</dbReference>